<protein>
    <submittedName>
        <fullName evidence="4">Hydrolase</fullName>
    </submittedName>
</protein>
<dbReference type="EMBL" id="CP018335">
    <property type="protein sequence ID" value="APM39644.1"/>
    <property type="molecule type" value="Genomic_DNA"/>
</dbReference>
<dbReference type="OrthoDB" id="9805307at2"/>
<proteinExistence type="inferred from homology"/>
<evidence type="ECO:0000256" key="1">
    <source>
        <dbReference type="ARBA" id="ARBA00010211"/>
    </source>
</evidence>
<dbReference type="Proteomes" id="UP000184604">
    <property type="component" value="Chromosome"/>
</dbReference>
<dbReference type="PANTHER" id="PTHR11820:SF7">
    <property type="entry name" value="ACYLPYRUVASE FAHD1, MITOCHONDRIAL"/>
    <property type="match status" value="1"/>
</dbReference>
<dbReference type="GO" id="GO:0018773">
    <property type="term" value="F:acetylpyruvate hydrolase activity"/>
    <property type="evidence" value="ECO:0007669"/>
    <property type="project" value="TreeGrafter"/>
</dbReference>
<organism evidence="4 5">
    <name type="scientific">Clostridium kluyveri</name>
    <dbReference type="NCBI Taxonomy" id="1534"/>
    <lineage>
        <taxon>Bacteria</taxon>
        <taxon>Bacillati</taxon>
        <taxon>Bacillota</taxon>
        <taxon>Clostridia</taxon>
        <taxon>Eubacteriales</taxon>
        <taxon>Clostridiaceae</taxon>
        <taxon>Clostridium</taxon>
    </lineage>
</organism>
<keyword evidence="4" id="KW-0378">Hydrolase</keyword>
<dbReference type="GO" id="GO:0019752">
    <property type="term" value="P:carboxylic acid metabolic process"/>
    <property type="evidence" value="ECO:0007669"/>
    <property type="project" value="UniProtKB-ARBA"/>
</dbReference>
<sequence length="301" mass="33603">MKFVTYDYKGKEKIGVLGDNSILDFKSIFYEIGEKNPPKDMVELIKYLDEDKLNGVEEFLKSKALQGVSPDIVKLKAPIPYPKRNVFCLGKNYEEHAREIKLTRITGNEIPKAPIYFTKVASPAIGNGDSIEFSSEITNQVDYEVELGVVIGKNGKNIKKEEAENYIFGYTIINDISARDLQGSHIQWFKGKSLDTFCPMGPCIVHKNEIPFPIDLDIKCWVNGELRQNSNTKNLIFDIPYIISDLSKGLTLKEGDIIATGTPSGVGMGFSPIKVLKQGDSIECYIEKIGSLVNNVINVSH</sequence>
<reference evidence="4 5" key="1">
    <citation type="submission" date="2016-12" db="EMBL/GenBank/DDBJ databases">
        <title>Complete genome sequence of Clostridium kluyveri JZZ isolated from the pit mud of a Chinese flavor liquor-making factory.</title>
        <authorList>
            <person name="Wang Y."/>
        </authorList>
    </citation>
    <scope>NUCLEOTIDE SEQUENCE [LARGE SCALE GENOMIC DNA]</scope>
    <source>
        <strain evidence="4 5">JZZ</strain>
    </source>
</reference>
<gene>
    <name evidence="4" type="ORF">BS101_13280</name>
</gene>
<evidence type="ECO:0000313" key="5">
    <source>
        <dbReference type="Proteomes" id="UP000184604"/>
    </source>
</evidence>
<feature type="domain" description="Fumarylacetoacetase-like C-terminal" evidence="3">
    <location>
        <begin position="86"/>
        <end position="296"/>
    </location>
</feature>
<dbReference type="FunFam" id="3.90.850.10:FF:000002">
    <property type="entry name" value="2-hydroxyhepta-2,4-diene-1,7-dioate isomerase"/>
    <property type="match status" value="1"/>
</dbReference>
<dbReference type="GO" id="GO:0016853">
    <property type="term" value="F:isomerase activity"/>
    <property type="evidence" value="ECO:0007669"/>
    <property type="project" value="UniProtKB-ARBA"/>
</dbReference>
<evidence type="ECO:0000259" key="3">
    <source>
        <dbReference type="Pfam" id="PF01557"/>
    </source>
</evidence>
<dbReference type="GO" id="GO:0046872">
    <property type="term" value="F:metal ion binding"/>
    <property type="evidence" value="ECO:0007669"/>
    <property type="project" value="UniProtKB-KW"/>
</dbReference>
<dbReference type="InterPro" id="IPR036663">
    <property type="entry name" value="Fumarylacetoacetase_C_sf"/>
</dbReference>
<keyword evidence="2" id="KW-0479">Metal-binding</keyword>
<dbReference type="Pfam" id="PF01557">
    <property type="entry name" value="FAA_hydrolase"/>
    <property type="match status" value="1"/>
</dbReference>
<dbReference type="AlphaFoldDB" id="A0A1L5F9E7"/>
<dbReference type="RefSeq" id="WP_073539262.1">
    <property type="nucleotide sequence ID" value="NZ_CP018335.1"/>
</dbReference>
<name>A0A1L5F9E7_CLOKL</name>
<dbReference type="Gene3D" id="3.90.850.10">
    <property type="entry name" value="Fumarylacetoacetase-like, C-terminal domain"/>
    <property type="match status" value="1"/>
</dbReference>
<comment type="similarity">
    <text evidence="1">Belongs to the FAH family.</text>
</comment>
<evidence type="ECO:0000313" key="4">
    <source>
        <dbReference type="EMBL" id="APM39644.1"/>
    </source>
</evidence>
<accession>A0A1L5F9E7</accession>
<evidence type="ECO:0000256" key="2">
    <source>
        <dbReference type="ARBA" id="ARBA00022723"/>
    </source>
</evidence>
<dbReference type="InterPro" id="IPR011234">
    <property type="entry name" value="Fumarylacetoacetase-like_C"/>
</dbReference>
<dbReference type="SUPFAM" id="SSF56529">
    <property type="entry name" value="FAH"/>
    <property type="match status" value="1"/>
</dbReference>
<dbReference type="PANTHER" id="PTHR11820">
    <property type="entry name" value="ACYLPYRUVASE"/>
    <property type="match status" value="1"/>
</dbReference>